<gene>
    <name evidence="2" type="ORF">L1049_026172</name>
</gene>
<evidence type="ECO:0000313" key="3">
    <source>
        <dbReference type="Proteomes" id="UP001415857"/>
    </source>
</evidence>
<evidence type="ECO:0000259" key="1">
    <source>
        <dbReference type="Pfam" id="PF12937"/>
    </source>
</evidence>
<evidence type="ECO:0000313" key="2">
    <source>
        <dbReference type="EMBL" id="KAK9270590.1"/>
    </source>
</evidence>
<reference evidence="2 3" key="1">
    <citation type="journal article" date="2024" name="Plant J.">
        <title>Genome sequences and population genomics reveal climatic adaptation and genomic divergence between two closely related sweetgum species.</title>
        <authorList>
            <person name="Xu W.Q."/>
            <person name="Ren C.Q."/>
            <person name="Zhang X.Y."/>
            <person name="Comes H.P."/>
            <person name="Liu X.H."/>
            <person name="Li Y.G."/>
            <person name="Kettle C.J."/>
            <person name="Jalonen R."/>
            <person name="Gaisberger H."/>
            <person name="Ma Y.Z."/>
            <person name="Qiu Y.X."/>
        </authorList>
    </citation>
    <scope>NUCLEOTIDE SEQUENCE [LARGE SCALE GENOMIC DNA]</scope>
    <source>
        <strain evidence="2">Hangzhou</strain>
    </source>
</reference>
<organism evidence="2 3">
    <name type="scientific">Liquidambar formosana</name>
    <name type="common">Formosan gum</name>
    <dbReference type="NCBI Taxonomy" id="63359"/>
    <lineage>
        <taxon>Eukaryota</taxon>
        <taxon>Viridiplantae</taxon>
        <taxon>Streptophyta</taxon>
        <taxon>Embryophyta</taxon>
        <taxon>Tracheophyta</taxon>
        <taxon>Spermatophyta</taxon>
        <taxon>Magnoliopsida</taxon>
        <taxon>eudicotyledons</taxon>
        <taxon>Gunneridae</taxon>
        <taxon>Pentapetalae</taxon>
        <taxon>Saxifragales</taxon>
        <taxon>Altingiaceae</taxon>
        <taxon>Liquidambar</taxon>
    </lineage>
</organism>
<name>A0AAP0NF06_LIQFO</name>
<proteinExistence type="predicted"/>
<accession>A0AAP0NF06</accession>
<dbReference type="AlphaFoldDB" id="A0AAP0NF06"/>
<dbReference type="Gene3D" id="1.20.1280.50">
    <property type="match status" value="1"/>
</dbReference>
<dbReference type="Proteomes" id="UP001415857">
    <property type="component" value="Unassembled WGS sequence"/>
</dbReference>
<sequence>MIGEGGLRIEDLNLCFEKLVMIASGMGDGDGGSGSGEMRKMRGGVITEWKDIPMELLLRIVSLVDDRTVIIASGVCSGWRDAICLGLTHLSLSCLDAFWNTR</sequence>
<feature type="domain" description="F-box" evidence="1">
    <location>
        <begin position="49"/>
        <end position="84"/>
    </location>
</feature>
<dbReference type="InterPro" id="IPR001810">
    <property type="entry name" value="F-box_dom"/>
</dbReference>
<dbReference type="Pfam" id="PF12937">
    <property type="entry name" value="F-box-like"/>
    <property type="match status" value="1"/>
</dbReference>
<dbReference type="CDD" id="cd22161">
    <property type="entry name" value="F-box_AtSKP2-like"/>
    <property type="match status" value="1"/>
</dbReference>
<protein>
    <recommendedName>
        <fullName evidence="1">F-box domain-containing protein</fullName>
    </recommendedName>
</protein>
<comment type="caution">
    <text evidence="2">The sequence shown here is derived from an EMBL/GenBank/DDBJ whole genome shotgun (WGS) entry which is preliminary data.</text>
</comment>
<dbReference type="EMBL" id="JBBPBK010000014">
    <property type="protein sequence ID" value="KAK9270590.1"/>
    <property type="molecule type" value="Genomic_DNA"/>
</dbReference>
<dbReference type="SUPFAM" id="SSF81383">
    <property type="entry name" value="F-box domain"/>
    <property type="match status" value="1"/>
</dbReference>
<keyword evidence="3" id="KW-1185">Reference proteome</keyword>
<dbReference type="InterPro" id="IPR036047">
    <property type="entry name" value="F-box-like_dom_sf"/>
</dbReference>